<dbReference type="AlphaFoldDB" id="F8L838"/>
<evidence type="ECO:0000313" key="1">
    <source>
        <dbReference type="EMBL" id="CCB88944.1"/>
    </source>
</evidence>
<dbReference type="EMBL" id="FR872582">
    <property type="protein sequence ID" value="CCB88944.1"/>
    <property type="molecule type" value="Genomic_DNA"/>
</dbReference>
<accession>F8L838</accession>
<name>F8L838_SIMNZ</name>
<evidence type="ECO:0000313" key="2">
    <source>
        <dbReference type="Proteomes" id="UP000000496"/>
    </source>
</evidence>
<organism evidence="1 2">
    <name type="scientific">Simkania negevensis (strain ATCC VR-1471 / DSM 27360 / Z)</name>
    <dbReference type="NCBI Taxonomy" id="331113"/>
    <lineage>
        <taxon>Bacteria</taxon>
        <taxon>Pseudomonadati</taxon>
        <taxon>Chlamydiota</taxon>
        <taxon>Chlamydiia</taxon>
        <taxon>Parachlamydiales</taxon>
        <taxon>Simkaniaceae</taxon>
        <taxon>Simkania</taxon>
    </lineage>
</organism>
<dbReference type="Proteomes" id="UP000000496">
    <property type="component" value="Chromosome gsn.131"/>
</dbReference>
<dbReference type="STRING" id="331113.SNE_A10670"/>
<reference evidence="1 2" key="2">
    <citation type="journal article" date="2011" name="Mol. Biol. Evol.">
        <title>Unity in variety--the pan-genome of the Chlamydiae.</title>
        <authorList>
            <person name="Collingro A."/>
            <person name="Tischler P."/>
            <person name="Weinmaier T."/>
            <person name="Penz T."/>
            <person name="Heinz E."/>
            <person name="Brunham R.C."/>
            <person name="Read T.D."/>
            <person name="Bavoil P.M."/>
            <person name="Sachse K."/>
            <person name="Kahane S."/>
            <person name="Friedman M.G."/>
            <person name="Rattei T."/>
            <person name="Myers G.S."/>
            <person name="Horn M."/>
        </authorList>
    </citation>
    <scope>NUCLEOTIDE SEQUENCE [LARGE SCALE GENOMIC DNA]</scope>
    <source>
        <strain evidence="2">ATCC VR-1471 / Z</strain>
    </source>
</reference>
<dbReference type="eggNOG" id="ENOG5030JBA">
    <property type="taxonomic scope" value="Bacteria"/>
</dbReference>
<proteinExistence type="predicted"/>
<dbReference type="HOGENOM" id="CLU_893854_0_0_0"/>
<sequence>MKKRLFISCALFSLTLFASLFLYVNFIKRTKGFCLKKIVSYHEYHPKWDIGPLTSEQESLLNEISSQTFRYLGSGKECYAFESEDGKLVLKFFKQKHMHIRSIFNVWPFTKIPYLNMIQSAKVERRTHLRNQTFMSYLIGYNHFSDRTGLLYLHLNKTHNLHRKVTLLPINGGKVTVDLDNMEFLVQRKAITVLNYLDHLLQENKMKECKQAIGSILDLLITRSKSGISDFDNNCNRNIGFMDGRASLIDVGEFRLIPPTYPTASEFYDATDDLKEFLSKRYPELEEFLEIQIQKRIRHDL</sequence>
<reference key="1">
    <citation type="journal article" date="2011" name="Mol. Biol. Evol.">
        <title>Unity in variety -- the pan-genome of the Chlamydiae.</title>
        <authorList>
            <person name="Collingro A."/>
            <person name="Tischler P."/>
            <person name="Weinmaier T."/>
            <person name="Penz T."/>
            <person name="Heinz E."/>
            <person name="Brunham R.C."/>
            <person name="Read T.D."/>
            <person name="Bavoil P.M."/>
            <person name="Sachse K."/>
            <person name="Kahane S."/>
            <person name="Friedman M.G."/>
            <person name="Rattei T."/>
            <person name="Myers G.S.A."/>
            <person name="Horn M."/>
        </authorList>
    </citation>
    <scope>NUCLEOTIDE SEQUENCE</scope>
    <source>
        <strain>Z</strain>
    </source>
</reference>
<protein>
    <submittedName>
        <fullName evidence="1">Uncharacterized protein</fullName>
    </submittedName>
</protein>
<keyword evidence="2" id="KW-1185">Reference proteome</keyword>
<dbReference type="RefSeq" id="WP_013943411.1">
    <property type="nucleotide sequence ID" value="NC_015713.1"/>
</dbReference>
<gene>
    <name evidence="1" type="ordered locus">SNE_A10670</name>
</gene>
<dbReference type="OrthoDB" id="20539at2"/>
<dbReference type="KEGG" id="sng:SNE_A10670"/>